<dbReference type="AlphaFoldDB" id="A0A2S6IP27"/>
<dbReference type="RefSeq" id="WP_104432398.1">
    <property type="nucleotide sequence ID" value="NZ_PTJD01000005.1"/>
</dbReference>
<evidence type="ECO:0000313" key="4">
    <source>
        <dbReference type="Proteomes" id="UP000239485"/>
    </source>
</evidence>
<keyword evidence="2" id="KW-0472">Membrane</keyword>
<keyword evidence="2" id="KW-0812">Transmembrane</keyword>
<feature type="region of interest" description="Disordered" evidence="1">
    <location>
        <begin position="1"/>
        <end position="21"/>
    </location>
</feature>
<organism evidence="3 4">
    <name type="scientific">Kineococcus xinjiangensis</name>
    <dbReference type="NCBI Taxonomy" id="512762"/>
    <lineage>
        <taxon>Bacteria</taxon>
        <taxon>Bacillati</taxon>
        <taxon>Actinomycetota</taxon>
        <taxon>Actinomycetes</taxon>
        <taxon>Kineosporiales</taxon>
        <taxon>Kineosporiaceae</taxon>
        <taxon>Kineococcus</taxon>
    </lineage>
</organism>
<keyword evidence="4" id="KW-1185">Reference proteome</keyword>
<evidence type="ECO:0000256" key="1">
    <source>
        <dbReference type="SAM" id="MobiDB-lite"/>
    </source>
</evidence>
<comment type="caution">
    <text evidence="3">The sequence shown here is derived from an EMBL/GenBank/DDBJ whole genome shotgun (WGS) entry which is preliminary data.</text>
</comment>
<name>A0A2S6IP27_9ACTN</name>
<gene>
    <name evidence="3" type="ORF">CLV92_105112</name>
</gene>
<dbReference type="OrthoDB" id="5199120at2"/>
<dbReference type="Proteomes" id="UP000239485">
    <property type="component" value="Unassembled WGS sequence"/>
</dbReference>
<keyword evidence="2" id="KW-1133">Transmembrane helix</keyword>
<protein>
    <submittedName>
        <fullName evidence="3">Uncharacterized protein</fullName>
    </submittedName>
</protein>
<dbReference type="EMBL" id="PTJD01000005">
    <property type="protein sequence ID" value="PPK96012.1"/>
    <property type="molecule type" value="Genomic_DNA"/>
</dbReference>
<feature type="transmembrane region" description="Helical" evidence="2">
    <location>
        <begin position="27"/>
        <end position="51"/>
    </location>
</feature>
<evidence type="ECO:0000313" key="3">
    <source>
        <dbReference type="EMBL" id="PPK96012.1"/>
    </source>
</evidence>
<sequence length="463" mass="47514">MSTDTPAAPDGSTDPQQRSAPAGEDGYALLATLGILGVLAMLLPVFFVVAVQDLTEARRHLAGDAGDRAARAGVQAVAAQISVGSSAATPASTVPTAAIVAAGFTEQTGWTDPQAQYDWARAVLLAQPPSQTYVTPTGSYRVVRTTNSRAVYSLGWAPDGSPESGTLVMAEYALPVFQVEAALLTGTDLDVLGSFNTHDASGAQRAGVHTNGNQSGRAMSTARGIDGRVTAVGAAQLPGGVSGQGEMPIPVIDPRLLHTTYAMANVANWYDLCPDGRAHRPLPGAAPCAPGSPVVTPTPGNWAYSAATKTWSQTAPPVGVQGVFYVYRASAEIQYGGGGGTARQTVITESSDNLGSCPRADDGDITLKQATVEAFLPGLTLVSGRDVAMEAQSQAADGAVAAQESISMRTSSSDGISNGYAVAQNRCGGTNLVQGSRIDYEPHASPFVSARPRLTAEVVLTGN</sequence>
<evidence type="ECO:0000256" key="2">
    <source>
        <dbReference type="SAM" id="Phobius"/>
    </source>
</evidence>
<proteinExistence type="predicted"/>
<reference evidence="3 4" key="1">
    <citation type="submission" date="2018-02" db="EMBL/GenBank/DDBJ databases">
        <title>Genomic Encyclopedia of Archaeal and Bacterial Type Strains, Phase II (KMG-II): from individual species to whole genera.</title>
        <authorList>
            <person name="Goeker M."/>
        </authorList>
    </citation>
    <scope>NUCLEOTIDE SEQUENCE [LARGE SCALE GENOMIC DNA]</scope>
    <source>
        <strain evidence="3 4">DSM 22857</strain>
    </source>
</reference>
<accession>A0A2S6IP27</accession>